<evidence type="ECO:0000313" key="1">
    <source>
        <dbReference type="EMBL" id="PWK53924.1"/>
    </source>
</evidence>
<comment type="caution">
    <text evidence="1">The sequence shown here is derived from an EMBL/GenBank/DDBJ whole genome shotgun (WGS) entry which is preliminary data.</text>
</comment>
<dbReference type="EMBL" id="QGGU01000002">
    <property type="protein sequence ID" value="PWK53924.1"/>
    <property type="molecule type" value="Genomic_DNA"/>
</dbReference>
<protein>
    <submittedName>
        <fullName evidence="1">Choline/ethanolamine kinase</fullName>
    </submittedName>
</protein>
<dbReference type="RefSeq" id="WP_109762027.1">
    <property type="nucleotide sequence ID" value="NZ_QGGU01000002.1"/>
</dbReference>
<keyword evidence="2" id="KW-1185">Reference proteome</keyword>
<reference evidence="1 2" key="1">
    <citation type="submission" date="2018-05" db="EMBL/GenBank/DDBJ databases">
        <title>Genomic Encyclopedia of Type Strains, Phase IV (KMG-IV): sequencing the most valuable type-strain genomes for metagenomic binning, comparative biology and taxonomic classification.</title>
        <authorList>
            <person name="Goeker M."/>
        </authorList>
    </citation>
    <scope>NUCLEOTIDE SEQUENCE [LARGE SCALE GENOMIC DNA]</scope>
    <source>
        <strain evidence="1 2">DSM 25350</strain>
    </source>
</reference>
<keyword evidence="1" id="KW-0808">Transferase</keyword>
<dbReference type="OrthoDB" id="179763at2"/>
<dbReference type="InterPro" id="IPR011009">
    <property type="entry name" value="Kinase-like_dom_sf"/>
</dbReference>
<organism evidence="1 2">
    <name type="scientific">Pleionea mediterranea</name>
    <dbReference type="NCBI Taxonomy" id="523701"/>
    <lineage>
        <taxon>Bacteria</taxon>
        <taxon>Pseudomonadati</taxon>
        <taxon>Pseudomonadota</taxon>
        <taxon>Gammaproteobacteria</taxon>
        <taxon>Oceanospirillales</taxon>
        <taxon>Pleioneaceae</taxon>
        <taxon>Pleionea</taxon>
    </lineage>
</organism>
<accession>A0A316FYZ8</accession>
<name>A0A316FYZ8_9GAMM</name>
<dbReference type="GO" id="GO:0016301">
    <property type="term" value="F:kinase activity"/>
    <property type="evidence" value="ECO:0007669"/>
    <property type="project" value="UniProtKB-KW"/>
</dbReference>
<dbReference type="Proteomes" id="UP000245790">
    <property type="component" value="Unassembled WGS sequence"/>
</dbReference>
<gene>
    <name evidence="1" type="ORF">C8D97_102316</name>
</gene>
<proteinExistence type="predicted"/>
<sequence>MKQAQLQPLVEQGKLSQQAYVVKPLQSDTNFCWLIADPASPLVTQTDQQNNPHAGSDKNHDQQETLWVLKHLRHDELSVSWDEFIQNTLQAESQQLTPHLEYANPETGCLLYRYSDADDLVTVDWPMAQKIECLAEALVKIHKSNMTFAPMDLYQEVNKYLYMIDDINHQSKFLAEMAKLPALPDANYFINDDVLRPAHMDLSFANVLSNGEILDWEYARQTLPLVDLAASATINQLNDYERQQLFTAYCQLSQQQEPLETFEIYCVWCDLLNRIWYQVAAQHSASES</sequence>
<keyword evidence="1" id="KW-0418">Kinase</keyword>
<dbReference type="Gene3D" id="3.90.1200.10">
    <property type="match status" value="1"/>
</dbReference>
<evidence type="ECO:0000313" key="2">
    <source>
        <dbReference type="Proteomes" id="UP000245790"/>
    </source>
</evidence>
<dbReference type="SUPFAM" id="SSF56112">
    <property type="entry name" value="Protein kinase-like (PK-like)"/>
    <property type="match status" value="1"/>
</dbReference>
<dbReference type="AlphaFoldDB" id="A0A316FYZ8"/>